<proteinExistence type="inferred from homology"/>
<dbReference type="GO" id="GO:0016020">
    <property type="term" value="C:membrane"/>
    <property type="evidence" value="ECO:0007669"/>
    <property type="project" value="TreeGrafter"/>
</dbReference>
<dbReference type="EMBL" id="CP063065">
    <property type="protein sequence ID" value="QOQ79962.1"/>
    <property type="molecule type" value="Genomic_DNA"/>
</dbReference>
<dbReference type="GO" id="GO:0016491">
    <property type="term" value="F:oxidoreductase activity"/>
    <property type="evidence" value="ECO:0007669"/>
    <property type="project" value="UniProtKB-KW"/>
</dbReference>
<dbReference type="Proteomes" id="UP000595091">
    <property type="component" value="Chromosome"/>
</dbReference>
<reference evidence="4 6" key="3">
    <citation type="submission" date="2020-10" db="EMBL/GenBank/DDBJ databases">
        <title>Plasmid carrying two tetracycline resistance determinant.</title>
        <authorList>
            <person name="Yang Q."/>
        </authorList>
    </citation>
    <scope>NUCLEOTIDE SEQUENCE [LARGE SCALE GENOMIC DNA]</scope>
    <source>
        <strain evidence="4 6">T43</strain>
    </source>
</reference>
<sequence length="265" mass="29249">MSQTYTVITGASSGIGQAFAYKMASEGRNIIINGRNKKRLDETKKQAKELGAGQVLAYTADLVTGDEAEKFAQYCFDKGQIENFVHCLGFGDFSTISDQAYTQIAKLTHTNLLLTMFLSKRFAAGMLHQDTKANNITLIASVAGLIQTPKSAVYAASKAGVHAFANGLRQDLWSTKIKVTCILPGPVDTAFFDIADKDGSYFKNVQSFATTPEIVADKMATAIERGQFEVVVPFYYDIMNRLMRLAPSLAYRLIHMTYEKGQFRD</sequence>
<reference evidence="3 5" key="1">
    <citation type="journal article" date="2016" name="Genome Announc.">
        <title>Complete Genome Sequences of Aerococcus christensenii CCUG 28831T, Aerococcus sanguinicola CCUG 43001T, Aerococcus urinae CCUG 36881T, Aerococcus urinaeequi CCUG 28094T, Aerococcus urinaehominis CCUG 42038 BT, and Aerococcus viridans CCUG 4311T.</title>
        <authorList>
            <person name="Carkaci D."/>
            <person name="Dargis R."/>
            <person name="Nielsen X.C."/>
            <person name="Skovgaard O."/>
            <person name="Fuursted K."/>
            <person name="Christensen J.J."/>
        </authorList>
    </citation>
    <scope>NUCLEOTIDE SEQUENCE [LARGE SCALE GENOMIC DNA]</scope>
    <source>
        <strain evidence="3 5">CCUG28094</strain>
    </source>
</reference>
<evidence type="ECO:0000256" key="2">
    <source>
        <dbReference type="ARBA" id="ARBA00023002"/>
    </source>
</evidence>
<dbReference type="EMBL" id="CP014162">
    <property type="protein sequence ID" value="AMB98327.1"/>
    <property type="molecule type" value="Genomic_DNA"/>
</dbReference>
<dbReference type="PROSITE" id="PS00061">
    <property type="entry name" value="ADH_SHORT"/>
    <property type="match status" value="1"/>
</dbReference>
<dbReference type="InterPro" id="IPR002347">
    <property type="entry name" value="SDR_fam"/>
</dbReference>
<evidence type="ECO:0000313" key="3">
    <source>
        <dbReference type="EMBL" id="AMB98327.1"/>
    </source>
</evidence>
<name>A0A7M1KUV0_9LACT</name>
<organism evidence="4 6">
    <name type="scientific">Aerococcus urinaeequi</name>
    <dbReference type="NCBI Taxonomy" id="51665"/>
    <lineage>
        <taxon>Bacteria</taxon>
        <taxon>Bacillati</taxon>
        <taxon>Bacillota</taxon>
        <taxon>Bacilli</taxon>
        <taxon>Lactobacillales</taxon>
        <taxon>Aerococcaceae</taxon>
        <taxon>Aerococcus</taxon>
    </lineage>
</organism>
<dbReference type="PRINTS" id="PR00081">
    <property type="entry name" value="GDHRDH"/>
</dbReference>
<dbReference type="AlphaFoldDB" id="A0A7M1KUV0"/>
<evidence type="ECO:0000256" key="1">
    <source>
        <dbReference type="ARBA" id="ARBA00006484"/>
    </source>
</evidence>
<dbReference type="InterPro" id="IPR036291">
    <property type="entry name" value="NAD(P)-bd_dom_sf"/>
</dbReference>
<dbReference type="PANTHER" id="PTHR44196:SF1">
    <property type="entry name" value="DEHYDROGENASE_REDUCTASE SDR FAMILY MEMBER 7B"/>
    <property type="match status" value="1"/>
</dbReference>
<dbReference type="GeneID" id="92867686"/>
<comment type="similarity">
    <text evidence="1">Belongs to the short-chain dehydrogenases/reductases (SDR) family.</text>
</comment>
<dbReference type="Pfam" id="PF00106">
    <property type="entry name" value="adh_short"/>
    <property type="match status" value="1"/>
</dbReference>
<dbReference type="CDD" id="cd05233">
    <property type="entry name" value="SDR_c"/>
    <property type="match status" value="1"/>
</dbReference>
<protein>
    <submittedName>
        <fullName evidence="3">3-oxoacyl-ACP reductase</fullName>
    </submittedName>
    <submittedName>
        <fullName evidence="4">SDR family NAD(P)-dependent oxidoreductase</fullName>
    </submittedName>
</protein>
<reference evidence="5" key="2">
    <citation type="submission" date="2016-01" db="EMBL/GenBank/DDBJ databases">
        <title>Six Aerococcus type strain genome sequencing and assembly using PacBio and Illumina Hiseq.</title>
        <authorList>
            <person name="Carkaci D."/>
            <person name="Dargis R."/>
            <person name="Nielsen X.C."/>
            <person name="Skovgaard O."/>
            <person name="Fuursted K."/>
            <person name="Christensen J.J."/>
        </authorList>
    </citation>
    <scope>NUCLEOTIDE SEQUENCE [LARGE SCALE GENOMIC DNA]</scope>
    <source>
        <strain evidence="5">CCUG28094</strain>
    </source>
</reference>
<evidence type="ECO:0000313" key="4">
    <source>
        <dbReference type="EMBL" id="QOQ79962.1"/>
    </source>
</evidence>
<accession>A0A7M1KUV0</accession>
<evidence type="ECO:0000313" key="5">
    <source>
        <dbReference type="Proteomes" id="UP000067698"/>
    </source>
</evidence>
<keyword evidence="2" id="KW-0560">Oxidoreductase</keyword>
<dbReference type="SUPFAM" id="SSF51735">
    <property type="entry name" value="NAD(P)-binding Rossmann-fold domains"/>
    <property type="match status" value="1"/>
</dbReference>
<dbReference type="InterPro" id="IPR020904">
    <property type="entry name" value="Sc_DH/Rdtase_CS"/>
</dbReference>
<dbReference type="Proteomes" id="UP000067698">
    <property type="component" value="Chromosome"/>
</dbReference>
<dbReference type="PANTHER" id="PTHR44196">
    <property type="entry name" value="DEHYDROGENASE/REDUCTASE SDR FAMILY MEMBER 7B"/>
    <property type="match status" value="1"/>
</dbReference>
<dbReference type="Gene3D" id="3.40.50.720">
    <property type="entry name" value="NAD(P)-binding Rossmann-like Domain"/>
    <property type="match status" value="1"/>
</dbReference>
<dbReference type="RefSeq" id="WP_026466020.1">
    <property type="nucleotide sequence ID" value="NZ_CANSXX010000002.1"/>
</dbReference>
<evidence type="ECO:0000313" key="6">
    <source>
        <dbReference type="Proteomes" id="UP000595091"/>
    </source>
</evidence>
<gene>
    <name evidence="3" type="ORF">AWM74_08935</name>
    <name evidence="4" type="ORF">IMX20_04640</name>
</gene>